<dbReference type="Pfam" id="PF12146">
    <property type="entry name" value="Hydrolase_4"/>
    <property type="match status" value="1"/>
</dbReference>
<dbReference type="InterPro" id="IPR022742">
    <property type="entry name" value="Hydrolase_4"/>
</dbReference>
<dbReference type="SUPFAM" id="SSF53474">
    <property type="entry name" value="alpha/beta-Hydrolases"/>
    <property type="match status" value="1"/>
</dbReference>
<dbReference type="Gene3D" id="3.40.50.1820">
    <property type="entry name" value="alpha/beta hydrolase"/>
    <property type="match status" value="1"/>
</dbReference>
<dbReference type="EMBL" id="PFPJ01000056">
    <property type="protein sequence ID" value="PIZ93136.1"/>
    <property type="molecule type" value="Genomic_DNA"/>
</dbReference>
<organism evidence="2 3">
    <name type="scientific">Candidatus Magasanikbacteria bacterium CG_4_10_14_0_2_um_filter_41_10</name>
    <dbReference type="NCBI Taxonomy" id="1974638"/>
    <lineage>
        <taxon>Bacteria</taxon>
        <taxon>Candidatus Magasanikiibacteriota</taxon>
    </lineage>
</organism>
<dbReference type="InterPro" id="IPR050261">
    <property type="entry name" value="FrsA_esterase"/>
</dbReference>
<evidence type="ECO:0000313" key="3">
    <source>
        <dbReference type="Proteomes" id="UP000228750"/>
    </source>
</evidence>
<proteinExistence type="predicted"/>
<reference evidence="3" key="1">
    <citation type="submission" date="2017-09" db="EMBL/GenBank/DDBJ databases">
        <title>Depth-based differentiation of microbial function through sediment-hosted aquifers and enrichment of novel symbionts in the deep terrestrial subsurface.</title>
        <authorList>
            <person name="Probst A.J."/>
            <person name="Ladd B."/>
            <person name="Jarett J.K."/>
            <person name="Geller-Mcgrath D.E."/>
            <person name="Sieber C.M.K."/>
            <person name="Emerson J.B."/>
            <person name="Anantharaman K."/>
            <person name="Thomas B.C."/>
            <person name="Malmstrom R."/>
            <person name="Stieglmeier M."/>
            <person name="Klingl A."/>
            <person name="Woyke T."/>
            <person name="Ryan C.M."/>
            <person name="Banfield J.F."/>
        </authorList>
    </citation>
    <scope>NUCLEOTIDE SEQUENCE [LARGE SCALE GENOMIC DNA]</scope>
</reference>
<comment type="caution">
    <text evidence="2">The sequence shown here is derived from an EMBL/GenBank/DDBJ whole genome shotgun (WGS) entry which is preliminary data.</text>
</comment>
<accession>A0A2M7V3Q0</accession>
<dbReference type="Proteomes" id="UP000228750">
    <property type="component" value="Unassembled WGS sequence"/>
</dbReference>
<dbReference type="PANTHER" id="PTHR22946:SF5">
    <property type="entry name" value="PEPTIDASE S9 PROLYL OLIGOPEPTIDASE CATALYTIC DOMAIN-CONTAINING PROTEIN"/>
    <property type="match status" value="1"/>
</dbReference>
<sequence>MTIITKPIMDIKSVSIPVKSEKLSGLLFTPKSLGVQKLPSILIFHGRGSNKKRYVDRAQALAKKGFITLIFDFRGCGESGGDFRKQTIAMGFEDAEAGFEFLKNQSLCDRNKIGVLGGSFGGYQAALLSSKYSIASLILASPAVYQDEWWGATPESIDSKRIEIYKHQSGFDKTKAIKAIRKYPGQILIIEHERDDVIPKEIIEAYWQNTLRAKLKEKKVIIGAPHALYEKKFLDRSTQIVIAWFMRTL</sequence>
<dbReference type="PANTHER" id="PTHR22946">
    <property type="entry name" value="DIENELACTONE HYDROLASE DOMAIN-CONTAINING PROTEIN-RELATED"/>
    <property type="match status" value="1"/>
</dbReference>
<name>A0A2M7V3Q0_9BACT</name>
<dbReference type="AlphaFoldDB" id="A0A2M7V3Q0"/>
<evidence type="ECO:0000313" key="2">
    <source>
        <dbReference type="EMBL" id="PIZ93136.1"/>
    </source>
</evidence>
<feature type="domain" description="Serine aminopeptidase S33" evidence="1">
    <location>
        <begin position="40"/>
        <end position="148"/>
    </location>
</feature>
<dbReference type="InterPro" id="IPR029058">
    <property type="entry name" value="AB_hydrolase_fold"/>
</dbReference>
<evidence type="ECO:0000259" key="1">
    <source>
        <dbReference type="Pfam" id="PF12146"/>
    </source>
</evidence>
<protein>
    <recommendedName>
        <fullName evidence="1">Serine aminopeptidase S33 domain-containing protein</fullName>
    </recommendedName>
</protein>
<gene>
    <name evidence="2" type="ORF">COX82_03300</name>
</gene>